<accession>A0A1F6FLD0</accession>
<sequence length="183" mass="19947">MDNANITNNTAGQKTAKKSLGPWLYIFISLVVVIALASAYFLINNSQQGEKQSPVGSQDKNAFEKTDNQGDGLPHEIYSYMGTVAAVGENQITVTAPANNNYLLADTELKVMVDNETELVNLIIPKTLEGVKPGVSGEWFKKQQIKFDQIKVGDEVTVIAGENVKGKTEFKAIKVEVNVISNK</sequence>
<proteinExistence type="predicted"/>
<feature type="transmembrane region" description="Helical" evidence="2">
    <location>
        <begin position="23"/>
        <end position="43"/>
    </location>
</feature>
<reference evidence="3 4" key="1">
    <citation type="journal article" date="2016" name="Nat. Commun.">
        <title>Thousands of microbial genomes shed light on interconnected biogeochemical processes in an aquifer system.</title>
        <authorList>
            <person name="Anantharaman K."/>
            <person name="Brown C.T."/>
            <person name="Hug L.A."/>
            <person name="Sharon I."/>
            <person name="Castelle C.J."/>
            <person name="Probst A.J."/>
            <person name="Thomas B.C."/>
            <person name="Singh A."/>
            <person name="Wilkins M.J."/>
            <person name="Karaoz U."/>
            <person name="Brodie E.L."/>
            <person name="Williams K.H."/>
            <person name="Hubbard S.S."/>
            <person name="Banfield J.F."/>
        </authorList>
    </citation>
    <scope>NUCLEOTIDE SEQUENCE [LARGE SCALE GENOMIC DNA]</scope>
</reference>
<dbReference type="Proteomes" id="UP000179136">
    <property type="component" value="Unassembled WGS sequence"/>
</dbReference>
<evidence type="ECO:0000313" key="3">
    <source>
        <dbReference type="EMBL" id="OGG86672.1"/>
    </source>
</evidence>
<gene>
    <name evidence="3" type="ORF">A3B87_02475</name>
</gene>
<dbReference type="AlphaFoldDB" id="A0A1F6FLD0"/>
<comment type="caution">
    <text evidence="3">The sequence shown here is derived from an EMBL/GenBank/DDBJ whole genome shotgun (WGS) entry which is preliminary data.</text>
</comment>
<organism evidence="3 4">
    <name type="scientific">Candidatus Kuenenbacteria bacterium RIFCSPHIGHO2_02_FULL_39_13</name>
    <dbReference type="NCBI Taxonomy" id="1798561"/>
    <lineage>
        <taxon>Bacteria</taxon>
        <taxon>Candidatus Kueneniibacteriota</taxon>
    </lineage>
</organism>
<feature type="region of interest" description="Disordered" evidence="1">
    <location>
        <begin position="49"/>
        <end position="71"/>
    </location>
</feature>
<keyword evidence="2" id="KW-0812">Transmembrane</keyword>
<keyword evidence="2" id="KW-0472">Membrane</keyword>
<evidence type="ECO:0000256" key="2">
    <source>
        <dbReference type="SAM" id="Phobius"/>
    </source>
</evidence>
<feature type="compositionally biased region" description="Polar residues" evidence="1">
    <location>
        <begin position="49"/>
        <end position="60"/>
    </location>
</feature>
<protein>
    <recommendedName>
        <fullName evidence="5">DUF5666 domain-containing protein</fullName>
    </recommendedName>
</protein>
<dbReference type="EMBL" id="MFMW01000029">
    <property type="protein sequence ID" value="OGG86672.1"/>
    <property type="molecule type" value="Genomic_DNA"/>
</dbReference>
<evidence type="ECO:0000313" key="4">
    <source>
        <dbReference type="Proteomes" id="UP000179136"/>
    </source>
</evidence>
<keyword evidence="2" id="KW-1133">Transmembrane helix</keyword>
<evidence type="ECO:0008006" key="5">
    <source>
        <dbReference type="Google" id="ProtNLM"/>
    </source>
</evidence>
<name>A0A1F6FLD0_9BACT</name>
<evidence type="ECO:0000256" key="1">
    <source>
        <dbReference type="SAM" id="MobiDB-lite"/>
    </source>
</evidence>